<organism evidence="1 2">
    <name type="scientific">Cyclobacterium qasimii</name>
    <dbReference type="NCBI Taxonomy" id="1350429"/>
    <lineage>
        <taxon>Bacteria</taxon>
        <taxon>Pseudomonadati</taxon>
        <taxon>Bacteroidota</taxon>
        <taxon>Cytophagia</taxon>
        <taxon>Cytophagales</taxon>
        <taxon>Cyclobacteriaceae</taxon>
        <taxon>Cyclobacterium</taxon>
    </lineage>
</organism>
<accession>A0A512CA31</accession>
<gene>
    <name evidence="1" type="ORF">CQA01_15210</name>
</gene>
<dbReference type="Proteomes" id="UP000321301">
    <property type="component" value="Unassembled WGS sequence"/>
</dbReference>
<comment type="caution">
    <text evidence="1">The sequence shown here is derived from an EMBL/GenBank/DDBJ whole genome shotgun (WGS) entry which is preliminary data.</text>
</comment>
<sequence>MRIRNPKPTLLLFEDLVEPIRNSIEELNVLSSQLDFIPEQEFLKKGTFVYVISLFESSISECLKRYLMAFPKELNDGQISGKESKFMADSIFASELIELLVDDFISKISYESLTEILSKTLKFLKIEADKIEYNNKDLIERKERRNLVVHNNLKIDKKYIRITKSEANKLGTQLDIKNEYLVETIYILKNILSQLLSELTENYNCFDKTKLLKGVWYYVFDSPLLNYDMYWNENHVFVYEQNEKQMIDSLSSGEKTMLAYWMQHYNDSLADRYFKFSDFPFINYSQPRMNFLVEFFNKYPLILQY</sequence>
<dbReference type="EMBL" id="BJYV01000004">
    <property type="protein sequence ID" value="GEO20987.1"/>
    <property type="molecule type" value="Genomic_DNA"/>
</dbReference>
<name>A0A512CA31_9BACT</name>
<keyword evidence="2" id="KW-1185">Reference proteome</keyword>
<proteinExistence type="predicted"/>
<dbReference type="RefSeq" id="WP_020890569.1">
    <property type="nucleotide sequence ID" value="NZ_BJYV01000004.1"/>
</dbReference>
<protein>
    <submittedName>
        <fullName evidence="1">Uncharacterized protein</fullName>
    </submittedName>
</protein>
<evidence type="ECO:0000313" key="1">
    <source>
        <dbReference type="EMBL" id="GEO20987.1"/>
    </source>
</evidence>
<evidence type="ECO:0000313" key="2">
    <source>
        <dbReference type="Proteomes" id="UP000321301"/>
    </source>
</evidence>
<dbReference type="AlphaFoldDB" id="A0A512CA31"/>
<reference evidence="1 2" key="1">
    <citation type="submission" date="2019-07" db="EMBL/GenBank/DDBJ databases">
        <title>Whole genome shotgun sequence of Cyclobacterium qasimii NBRC 106168.</title>
        <authorList>
            <person name="Hosoyama A."/>
            <person name="Uohara A."/>
            <person name="Ohji S."/>
            <person name="Ichikawa N."/>
        </authorList>
    </citation>
    <scope>NUCLEOTIDE SEQUENCE [LARGE SCALE GENOMIC DNA]</scope>
    <source>
        <strain evidence="1 2">NBRC 106168</strain>
    </source>
</reference>